<reference evidence="4" key="3">
    <citation type="submission" date="2025-08" db="UniProtKB">
        <authorList>
            <consortium name="RefSeq"/>
        </authorList>
    </citation>
    <scope>IDENTIFICATION</scope>
    <source>
        <strain evidence="4">CBS 342.82</strain>
    </source>
</reference>
<dbReference type="GeneID" id="54365135"/>
<dbReference type="AlphaFoldDB" id="A0A6J3MHP1"/>
<name>A0A6J3MHP1_9PEZI</name>
<organism evidence="4">
    <name type="scientific">Dissoconium aciculare CBS 342.82</name>
    <dbReference type="NCBI Taxonomy" id="1314786"/>
    <lineage>
        <taxon>Eukaryota</taxon>
        <taxon>Fungi</taxon>
        <taxon>Dikarya</taxon>
        <taxon>Ascomycota</taxon>
        <taxon>Pezizomycotina</taxon>
        <taxon>Dothideomycetes</taxon>
        <taxon>Dothideomycetidae</taxon>
        <taxon>Mycosphaerellales</taxon>
        <taxon>Dissoconiaceae</taxon>
        <taxon>Dissoconium</taxon>
    </lineage>
</organism>
<keyword evidence="3" id="KW-1185">Reference proteome</keyword>
<feature type="compositionally biased region" description="Basic and acidic residues" evidence="1">
    <location>
        <begin position="39"/>
        <end position="48"/>
    </location>
</feature>
<feature type="compositionally biased region" description="Basic and acidic residues" evidence="1">
    <location>
        <begin position="73"/>
        <end position="83"/>
    </location>
</feature>
<evidence type="ECO:0000256" key="2">
    <source>
        <dbReference type="SAM" id="SignalP"/>
    </source>
</evidence>
<reference evidence="4" key="2">
    <citation type="submission" date="2020-04" db="EMBL/GenBank/DDBJ databases">
        <authorList>
            <consortium name="NCBI Genome Project"/>
        </authorList>
    </citation>
    <scope>NUCLEOTIDE SEQUENCE</scope>
    <source>
        <strain evidence="4">CBS 342.82</strain>
    </source>
</reference>
<dbReference type="OrthoDB" id="5375886at2759"/>
<protein>
    <submittedName>
        <fullName evidence="4">Uncharacterized protein</fullName>
    </submittedName>
</protein>
<evidence type="ECO:0000256" key="1">
    <source>
        <dbReference type="SAM" id="MobiDB-lite"/>
    </source>
</evidence>
<dbReference type="Proteomes" id="UP000504637">
    <property type="component" value="Unplaced"/>
</dbReference>
<feature type="region of interest" description="Disordered" evidence="1">
    <location>
        <begin position="13"/>
        <end position="83"/>
    </location>
</feature>
<sequence length="83" mass="8818">MSWLLCFQIHLPSAMSAPNAGRQSPEPEKSSTAQVGNPSKDDAKHESNPSENTSAQDSKDQLKGLPSNPTGALKEHSEATTSK</sequence>
<proteinExistence type="predicted"/>
<dbReference type="RefSeq" id="XP_033463443.1">
    <property type="nucleotide sequence ID" value="XM_033607335.1"/>
</dbReference>
<feature type="signal peptide" evidence="2">
    <location>
        <begin position="1"/>
        <end position="16"/>
    </location>
</feature>
<evidence type="ECO:0000313" key="4">
    <source>
        <dbReference type="RefSeq" id="XP_033463443.1"/>
    </source>
</evidence>
<reference evidence="4" key="1">
    <citation type="submission" date="2020-01" db="EMBL/GenBank/DDBJ databases">
        <authorList>
            <consortium name="DOE Joint Genome Institute"/>
            <person name="Haridas S."/>
            <person name="Albert R."/>
            <person name="Binder M."/>
            <person name="Bloem J."/>
            <person name="Labutti K."/>
            <person name="Salamov A."/>
            <person name="Andreopoulos B."/>
            <person name="Baker S.E."/>
            <person name="Barry K."/>
            <person name="Bills G."/>
            <person name="Bluhm B.H."/>
            <person name="Cannon C."/>
            <person name="Castanera R."/>
            <person name="Culley D.E."/>
            <person name="Daum C."/>
            <person name="Ezra D."/>
            <person name="Gonzalez J.B."/>
            <person name="Henrissat B."/>
            <person name="Kuo A."/>
            <person name="Liang C."/>
            <person name="Lipzen A."/>
            <person name="Lutzoni F."/>
            <person name="Magnuson J."/>
            <person name="Mondo S."/>
            <person name="Nolan M."/>
            <person name="Ohm R."/>
            <person name="Pangilinan J."/>
            <person name="Park H.-J."/>
            <person name="Ramirez L."/>
            <person name="Alfaro M."/>
            <person name="Sun H."/>
            <person name="Tritt A."/>
            <person name="Yoshinaga Y."/>
            <person name="Zwiers L.-H."/>
            <person name="Turgeon B.G."/>
            <person name="Goodwin S.B."/>
            <person name="Spatafora J.W."/>
            <person name="Crous P.W."/>
            <person name="Grigoriev I.V."/>
        </authorList>
    </citation>
    <scope>NUCLEOTIDE SEQUENCE</scope>
    <source>
        <strain evidence="4">CBS 342.82</strain>
    </source>
</reference>
<feature type="chain" id="PRO_5026748382" evidence="2">
    <location>
        <begin position="17"/>
        <end position="83"/>
    </location>
</feature>
<evidence type="ECO:0000313" key="3">
    <source>
        <dbReference type="Proteomes" id="UP000504637"/>
    </source>
</evidence>
<gene>
    <name evidence="4" type="ORF">K489DRAFT_407151</name>
</gene>
<accession>A0A6J3MHP1</accession>
<keyword evidence="2" id="KW-0732">Signal</keyword>